<comment type="caution">
    <text evidence="5">The sequence shown here is derived from an EMBL/GenBank/DDBJ whole genome shotgun (WGS) entry which is preliminary data.</text>
</comment>
<protein>
    <submittedName>
        <fullName evidence="5">Syncoilin, intermediate filament protein</fullName>
    </submittedName>
</protein>
<feature type="coiled-coil region" evidence="3">
    <location>
        <begin position="153"/>
        <end position="180"/>
    </location>
</feature>
<evidence type="ECO:0000256" key="1">
    <source>
        <dbReference type="ARBA" id="ARBA00022754"/>
    </source>
</evidence>
<dbReference type="InterPro" id="IPR027702">
    <property type="entry name" value="Syncoilin"/>
</dbReference>
<keyword evidence="1" id="KW-0403">Intermediate filament</keyword>
<keyword evidence="2 3" id="KW-0175">Coiled coil</keyword>
<evidence type="ECO:0000259" key="4">
    <source>
        <dbReference type="SMART" id="SM01391"/>
    </source>
</evidence>
<feature type="non-terminal residue" evidence="5">
    <location>
        <position position="453"/>
    </location>
</feature>
<proteinExistence type="predicted"/>
<feature type="domain" description="IF rod" evidence="4">
    <location>
        <begin position="148"/>
        <end position="440"/>
    </location>
</feature>
<dbReference type="InterPro" id="IPR039008">
    <property type="entry name" value="IF_rod_dom"/>
</dbReference>
<feature type="coiled-coil region" evidence="3">
    <location>
        <begin position="381"/>
        <end position="429"/>
    </location>
</feature>
<evidence type="ECO:0000313" key="6">
    <source>
        <dbReference type="Proteomes" id="UP000765507"/>
    </source>
</evidence>
<dbReference type="Pfam" id="PF00038">
    <property type="entry name" value="Filament"/>
    <property type="match status" value="1"/>
</dbReference>
<reference evidence="5 6" key="1">
    <citation type="journal article" date="2020" name="G3 (Bethesda)">
        <title>Draft Genome of the Common Snapping Turtle, Chelydra serpentina, a Model for Phenotypic Plasticity in Reptiles.</title>
        <authorList>
            <person name="Das D."/>
            <person name="Singh S.K."/>
            <person name="Bierstedt J."/>
            <person name="Erickson A."/>
            <person name="Galli G.L.J."/>
            <person name="Crossley D.A. 2nd"/>
            <person name="Rhen T."/>
        </authorList>
    </citation>
    <scope>NUCLEOTIDE SEQUENCE [LARGE SCALE GENOMIC DNA]</scope>
    <source>
        <strain evidence="5">KW</strain>
    </source>
</reference>
<feature type="coiled-coil region" evidence="3">
    <location>
        <begin position="206"/>
        <end position="282"/>
    </location>
</feature>
<dbReference type="Gene3D" id="1.20.5.1160">
    <property type="entry name" value="Vasodilator-stimulated phosphoprotein"/>
    <property type="match status" value="1"/>
</dbReference>
<accession>A0A8T1SRM2</accession>
<sequence>SSSSLTTLGGIQCQPAAGIAAGVQAKKGRLLLGGQGALVSNSLLIANTHSHATPTSSPEHEELGSWRERDLMADSEPTLEQHVDDAGTSLELEGDVTDALVEPDVAHSPLELHMDVTNAPLELNNTDAPLEQHVDGTDGPLDLDVAEPQTLSIEELGEHFQECIEAVEQLEKERDSLIQELTLLREPALQEIRHAHEEILAAYRLQAKVELERDNLRNEIRQVKQKLFKVTRECVACQYQLETRRHDMAQYAVYRAELETRVSQLSEEISQLRETCEKQKEQFRQRLEMPRYREDSHYLQESRRLSMEFESFVAESRQGLEKHYEPQLVCLLERREASAKALQQTQGEIQGLKETLRPLQGETSRLRLQNRSLEEQIMLIKQKRDEEVLQYRKQVEEMEERLRELKNEVQLQQRKNQELEELRTSLHQELSIYKGCLEIYGHLCNSEEKVDQD</sequence>
<dbReference type="Gene3D" id="1.20.5.170">
    <property type="match status" value="1"/>
</dbReference>
<name>A0A8T1SRM2_CHESE</name>
<dbReference type="SMART" id="SM01391">
    <property type="entry name" value="Filament"/>
    <property type="match status" value="1"/>
</dbReference>
<evidence type="ECO:0000256" key="3">
    <source>
        <dbReference type="SAM" id="Coils"/>
    </source>
</evidence>
<dbReference type="PANTHER" id="PTHR47147">
    <property type="entry name" value="SYNCOILIN"/>
    <property type="match status" value="1"/>
</dbReference>
<gene>
    <name evidence="5" type="primary">SYNC</name>
    <name evidence="5" type="ORF">G0U57_001967</name>
</gene>
<organism evidence="5 6">
    <name type="scientific">Chelydra serpentina</name>
    <name type="common">Snapping turtle</name>
    <name type="synonym">Testudo serpentina</name>
    <dbReference type="NCBI Taxonomy" id="8475"/>
    <lineage>
        <taxon>Eukaryota</taxon>
        <taxon>Metazoa</taxon>
        <taxon>Chordata</taxon>
        <taxon>Craniata</taxon>
        <taxon>Vertebrata</taxon>
        <taxon>Euteleostomi</taxon>
        <taxon>Archelosauria</taxon>
        <taxon>Testudinata</taxon>
        <taxon>Testudines</taxon>
        <taxon>Cryptodira</taxon>
        <taxon>Durocryptodira</taxon>
        <taxon>Americhelydia</taxon>
        <taxon>Chelydroidea</taxon>
        <taxon>Chelydridae</taxon>
        <taxon>Chelydra</taxon>
    </lineage>
</organism>
<dbReference type="PANTHER" id="PTHR47147:SF1">
    <property type="entry name" value="SYNCOILIN"/>
    <property type="match status" value="1"/>
</dbReference>
<evidence type="ECO:0000256" key="2">
    <source>
        <dbReference type="ARBA" id="ARBA00023054"/>
    </source>
</evidence>
<dbReference type="SUPFAM" id="SSF64593">
    <property type="entry name" value="Intermediate filament protein, coiled coil region"/>
    <property type="match status" value="1"/>
</dbReference>
<dbReference type="Proteomes" id="UP000765507">
    <property type="component" value="Unassembled WGS sequence"/>
</dbReference>
<dbReference type="EMBL" id="JAHGAV010000124">
    <property type="protein sequence ID" value="KAG6931243.1"/>
    <property type="molecule type" value="Genomic_DNA"/>
</dbReference>
<evidence type="ECO:0000313" key="5">
    <source>
        <dbReference type="EMBL" id="KAG6931243.1"/>
    </source>
</evidence>
<dbReference type="GO" id="GO:0005882">
    <property type="term" value="C:intermediate filament"/>
    <property type="evidence" value="ECO:0007669"/>
    <property type="project" value="UniProtKB-KW"/>
</dbReference>
<dbReference type="OrthoDB" id="8842296at2759"/>
<keyword evidence="6" id="KW-1185">Reference proteome</keyword>
<dbReference type="AlphaFoldDB" id="A0A8T1SRM2"/>